<comment type="caution">
    <text evidence="1">The sequence shown here is derived from an EMBL/GenBank/DDBJ whole genome shotgun (WGS) entry which is preliminary data.</text>
</comment>
<sequence>MVTTSLLALLSGQWDVALALPPAAEIPEEVLRAQPDLRARSPVDNQPLSPTELLALQEALAAQDPEGAVSPEVEQLIFLLKLRKGFRDVFPFLF</sequence>
<dbReference type="Proteomes" id="UP000830835">
    <property type="component" value="Unassembled WGS sequence"/>
</dbReference>
<accession>A0ABT0CD27</accession>
<dbReference type="RefSeq" id="WP_244350512.1">
    <property type="nucleotide sequence ID" value="NZ_JAFIRA010000023.1"/>
</dbReference>
<organism evidence="1 2">
    <name type="scientific">Thermostichus vulcanus str. 'Rupite'</name>
    <dbReference type="NCBI Taxonomy" id="2813851"/>
    <lineage>
        <taxon>Bacteria</taxon>
        <taxon>Bacillati</taxon>
        <taxon>Cyanobacteriota</taxon>
        <taxon>Cyanophyceae</taxon>
        <taxon>Thermostichales</taxon>
        <taxon>Thermostichaceae</taxon>
        <taxon>Thermostichus</taxon>
    </lineage>
</organism>
<evidence type="ECO:0000313" key="2">
    <source>
        <dbReference type="Proteomes" id="UP000830835"/>
    </source>
</evidence>
<dbReference type="EMBL" id="JAFIRA010000023">
    <property type="protein sequence ID" value="MCJ2543235.1"/>
    <property type="molecule type" value="Genomic_DNA"/>
</dbReference>
<reference evidence="1" key="1">
    <citation type="submission" date="2021-02" db="EMBL/GenBank/DDBJ databases">
        <title>The CRISPR/cas machinery reduction and long-range gene transfer in the hot spring cyanobacterium Synechococcus.</title>
        <authorList>
            <person name="Dvorak P."/>
            <person name="Jahodarova E."/>
            <person name="Hasler P."/>
            <person name="Poulickova A."/>
        </authorList>
    </citation>
    <scope>NUCLEOTIDE SEQUENCE</scope>
    <source>
        <strain evidence="1">Rupite</strain>
    </source>
</reference>
<proteinExistence type="predicted"/>
<keyword evidence="2" id="KW-1185">Reference proteome</keyword>
<gene>
    <name evidence="1" type="ORF">JX360_10000</name>
</gene>
<evidence type="ECO:0000313" key="1">
    <source>
        <dbReference type="EMBL" id="MCJ2543235.1"/>
    </source>
</evidence>
<name>A0ABT0CD27_THEVL</name>
<protein>
    <submittedName>
        <fullName evidence="1">Uncharacterized protein</fullName>
    </submittedName>
</protein>